<dbReference type="PANTHER" id="PTHR23354:SF130">
    <property type="entry name" value="RESTRICTION OF TELOMERE CAPPING PROTEIN 5"/>
    <property type="match status" value="1"/>
</dbReference>
<protein>
    <recommendedName>
        <fullName evidence="4">Restriction of telomere capping protein 5</fullName>
    </recommendedName>
</protein>
<dbReference type="PROSITE" id="PS51886">
    <property type="entry name" value="TLDC"/>
    <property type="match status" value="1"/>
</dbReference>
<comment type="caution">
    <text evidence="8">The sequence shown here is derived from an EMBL/GenBank/DDBJ whole genome shotgun (WGS) entry which is preliminary data.</text>
</comment>
<evidence type="ECO:0000256" key="4">
    <source>
        <dbReference type="ARBA" id="ARBA00015163"/>
    </source>
</evidence>
<comment type="similarity">
    <text evidence="3">Belongs to the RTC5 family.</text>
</comment>
<keyword evidence="5" id="KW-0963">Cytoplasm</keyword>
<evidence type="ECO:0000256" key="1">
    <source>
        <dbReference type="ARBA" id="ARBA00002738"/>
    </source>
</evidence>
<evidence type="ECO:0000259" key="7">
    <source>
        <dbReference type="PROSITE" id="PS51886"/>
    </source>
</evidence>
<dbReference type="PANTHER" id="PTHR23354">
    <property type="entry name" value="NUCLEOLAR PROTEIN 7/ESTROGEN RECEPTOR COACTIVATOR-RELATED"/>
    <property type="match status" value="1"/>
</dbReference>
<accession>A0A9P7ZU11</accession>
<evidence type="ECO:0000256" key="5">
    <source>
        <dbReference type="ARBA" id="ARBA00022490"/>
    </source>
</evidence>
<dbReference type="EMBL" id="MU251244">
    <property type="protein sequence ID" value="KAG9258250.1"/>
    <property type="molecule type" value="Genomic_DNA"/>
</dbReference>
<dbReference type="Pfam" id="PF07534">
    <property type="entry name" value="TLD"/>
    <property type="match status" value="1"/>
</dbReference>
<comment type="subcellular location">
    <subcellularLocation>
        <location evidence="2">Cytoplasm</location>
    </subcellularLocation>
</comment>
<organism evidence="8 9">
    <name type="scientific">Emericellopsis atlantica</name>
    <dbReference type="NCBI Taxonomy" id="2614577"/>
    <lineage>
        <taxon>Eukaryota</taxon>
        <taxon>Fungi</taxon>
        <taxon>Dikarya</taxon>
        <taxon>Ascomycota</taxon>
        <taxon>Pezizomycotina</taxon>
        <taxon>Sordariomycetes</taxon>
        <taxon>Hypocreomycetidae</taxon>
        <taxon>Hypocreales</taxon>
        <taxon>Bionectriaceae</taxon>
        <taxon>Emericellopsis</taxon>
    </lineage>
</organism>
<feature type="region of interest" description="Disordered" evidence="6">
    <location>
        <begin position="139"/>
        <end position="163"/>
    </location>
</feature>
<dbReference type="InterPro" id="IPR006571">
    <property type="entry name" value="TLDc_dom"/>
</dbReference>
<gene>
    <name evidence="8" type="ORF">F5Z01DRAFT_679427</name>
</gene>
<dbReference type="Proteomes" id="UP000887229">
    <property type="component" value="Unassembled WGS sequence"/>
</dbReference>
<name>A0A9P7ZU11_9HYPO</name>
<feature type="domain" description="TLDc" evidence="7">
    <location>
        <begin position="324"/>
        <end position="543"/>
    </location>
</feature>
<dbReference type="RefSeq" id="XP_046122174.1">
    <property type="nucleotide sequence ID" value="XM_046265525.1"/>
</dbReference>
<evidence type="ECO:0000256" key="3">
    <source>
        <dbReference type="ARBA" id="ARBA00006731"/>
    </source>
</evidence>
<reference evidence="8" key="1">
    <citation type="journal article" date="2021" name="IMA Fungus">
        <title>Genomic characterization of three marine fungi, including Emericellopsis atlantica sp. nov. with signatures of a generalist lifestyle and marine biomass degradation.</title>
        <authorList>
            <person name="Hagestad O.C."/>
            <person name="Hou L."/>
            <person name="Andersen J.H."/>
            <person name="Hansen E.H."/>
            <person name="Altermark B."/>
            <person name="Li C."/>
            <person name="Kuhnert E."/>
            <person name="Cox R.J."/>
            <person name="Crous P.W."/>
            <person name="Spatafora J.W."/>
            <person name="Lail K."/>
            <person name="Amirebrahimi M."/>
            <person name="Lipzen A."/>
            <person name="Pangilinan J."/>
            <person name="Andreopoulos W."/>
            <person name="Hayes R.D."/>
            <person name="Ng V."/>
            <person name="Grigoriev I.V."/>
            <person name="Jackson S.A."/>
            <person name="Sutton T.D.S."/>
            <person name="Dobson A.D.W."/>
            <person name="Rama T."/>
        </authorList>
    </citation>
    <scope>NUCLEOTIDE SEQUENCE</scope>
    <source>
        <strain evidence="8">TS7</strain>
    </source>
</reference>
<dbReference type="GeneID" id="70296428"/>
<sequence>MGQTLSGEPDEPRSREQLVQQLAARFRDKCLTNLEFYSFQEVFKTLADQQGSIKYLKEDTVSRFLEIPDVLGASPVVFQMVSHLGSFPFLQDAPAVLELPQMIMVVVIMTERHRRVLAKGSDRTKLLFKSLAVYDRKASQSSEQEKKEDAQPKPSTGGFAIDEAGDEYGEDIEEEDDDLVLTALELLDINDAVKASDRPEFHGAMIPTDNFRKLLLLLLLTAPLDPQESLSQYSAHFTGENLDRLRMTAENILASFVDVEKAPGIKLSRFRHVIPTAMPNLFKGFNGLFDRFLFSKDLDLSKRQNDNEKTTLKVAQPLLQDQGEILHEHTLSQLSLFLPPKDLFRRVRLLYSGNEHGFSMGSFESKVFNWRAPTLVLVRGSRLSATPDGGQEAAFAEALPPKRFPDGGKGDNLTFGIYVQEPWRYTHKDCFGGSDSVLFQLEPVHDVFQASTINKDYVTLTKPPSNEPLLAFGSPHPKPSKANRREVNIPLGPVSLALGDSFEFGVFNHDYNSRGGAFHGSNIRRYDFQDRFRVDSLEVWGCGGDDEAKSQAERWAWEAREVEARRKINMGTGDQEADRQLLQMAGIIGSNRSGGSMA</sequence>
<evidence type="ECO:0000256" key="6">
    <source>
        <dbReference type="SAM" id="MobiDB-lite"/>
    </source>
</evidence>
<evidence type="ECO:0000256" key="2">
    <source>
        <dbReference type="ARBA" id="ARBA00004496"/>
    </source>
</evidence>
<dbReference type="OrthoDB" id="289228at2759"/>
<feature type="compositionally biased region" description="Basic and acidic residues" evidence="6">
    <location>
        <begin position="139"/>
        <end position="151"/>
    </location>
</feature>
<evidence type="ECO:0000313" key="9">
    <source>
        <dbReference type="Proteomes" id="UP000887229"/>
    </source>
</evidence>
<evidence type="ECO:0000313" key="8">
    <source>
        <dbReference type="EMBL" id="KAG9258250.1"/>
    </source>
</evidence>
<dbReference type="GO" id="GO:0005634">
    <property type="term" value="C:nucleus"/>
    <property type="evidence" value="ECO:0007669"/>
    <property type="project" value="TreeGrafter"/>
</dbReference>
<dbReference type="SMART" id="SM00584">
    <property type="entry name" value="TLDc"/>
    <property type="match status" value="1"/>
</dbReference>
<dbReference type="AlphaFoldDB" id="A0A9P7ZU11"/>
<keyword evidence="9" id="KW-1185">Reference proteome</keyword>
<proteinExistence type="inferred from homology"/>
<comment type="function">
    <text evidence="1">May be involved in a process influencing telomere capping.</text>
</comment>
<dbReference type="GO" id="GO:0005737">
    <property type="term" value="C:cytoplasm"/>
    <property type="evidence" value="ECO:0007669"/>
    <property type="project" value="UniProtKB-SubCell"/>
</dbReference>
<dbReference type="GO" id="GO:0006979">
    <property type="term" value="P:response to oxidative stress"/>
    <property type="evidence" value="ECO:0007669"/>
    <property type="project" value="TreeGrafter"/>
</dbReference>